<proteinExistence type="predicted"/>
<accession>A0ABW6BKL9</accession>
<protein>
    <submittedName>
        <fullName evidence="1">Sce7726 family protein</fullName>
    </submittedName>
</protein>
<keyword evidence="2" id="KW-1185">Reference proteome</keyword>
<dbReference type="EMBL" id="JBHUPB010000009">
    <property type="protein sequence ID" value="MFD2968546.1"/>
    <property type="molecule type" value="Genomic_DNA"/>
</dbReference>
<dbReference type="NCBIfam" id="NF033832">
    <property type="entry name" value="sce7726_fam"/>
    <property type="match status" value="1"/>
</dbReference>
<dbReference type="InterPro" id="IPR047729">
    <property type="entry name" value="Sce7726-like"/>
</dbReference>
<name>A0ABW6BKL9_9SPHI</name>
<comment type="caution">
    <text evidence="1">The sequence shown here is derived from an EMBL/GenBank/DDBJ whole genome shotgun (WGS) entry which is preliminary data.</text>
</comment>
<dbReference type="RefSeq" id="WP_320185211.1">
    <property type="nucleotide sequence ID" value="NZ_CP138332.1"/>
</dbReference>
<reference evidence="2" key="1">
    <citation type="journal article" date="2019" name="Int. J. Syst. Evol. Microbiol.">
        <title>The Global Catalogue of Microorganisms (GCM) 10K type strain sequencing project: providing services to taxonomists for standard genome sequencing and annotation.</title>
        <authorList>
            <consortium name="The Broad Institute Genomics Platform"/>
            <consortium name="The Broad Institute Genome Sequencing Center for Infectious Disease"/>
            <person name="Wu L."/>
            <person name="Ma J."/>
        </authorList>
    </citation>
    <scope>NUCLEOTIDE SEQUENCE [LARGE SCALE GENOMIC DNA]</scope>
    <source>
        <strain evidence="2">KCTC 22814</strain>
    </source>
</reference>
<evidence type="ECO:0000313" key="1">
    <source>
        <dbReference type="EMBL" id="MFD2968546.1"/>
    </source>
</evidence>
<gene>
    <name evidence="1" type="ORF">ACFS7Y_14195</name>
</gene>
<sequence>MKDPEIRKLFKDTELNHFFYDGDSRVIDELDLAATKARIDIAVVNGSLHGFEIKGASDTLKRLPSQIEAYTKIFDYLSIVTESRYLDKIKASIPKWIGLYVCVCKGENYQIKKIRSPKFNKYKEGFYIAKLLYRNEIIDCLAEYQIPYRKKDRNWTLCEILANQVPLDQLSVSVRKKLKIRNNLQIAL</sequence>
<organism evidence="1 2">
    <name type="scientific">Sphingobacterium bambusae</name>
    <dbReference type="NCBI Taxonomy" id="662858"/>
    <lineage>
        <taxon>Bacteria</taxon>
        <taxon>Pseudomonadati</taxon>
        <taxon>Bacteroidota</taxon>
        <taxon>Sphingobacteriia</taxon>
        <taxon>Sphingobacteriales</taxon>
        <taxon>Sphingobacteriaceae</taxon>
        <taxon>Sphingobacterium</taxon>
    </lineage>
</organism>
<evidence type="ECO:0000313" key="2">
    <source>
        <dbReference type="Proteomes" id="UP001597525"/>
    </source>
</evidence>
<dbReference type="Proteomes" id="UP001597525">
    <property type="component" value="Unassembled WGS sequence"/>
</dbReference>